<comment type="caution">
    <text evidence="7">The sequence shown here is derived from an EMBL/GenBank/DDBJ whole genome shotgun (WGS) entry which is preliminary data.</text>
</comment>
<dbReference type="Proteomes" id="UP001195483">
    <property type="component" value="Unassembled WGS sequence"/>
</dbReference>
<keyword evidence="8" id="KW-1185">Reference proteome</keyword>
<keyword evidence="4 6" id="KW-0472">Membrane</keyword>
<reference evidence="7" key="1">
    <citation type="journal article" date="2021" name="Genome Biol. Evol.">
        <title>A High-Quality Reference Genome for a Parasitic Bivalve with Doubly Uniparental Inheritance (Bivalvia: Unionida).</title>
        <authorList>
            <person name="Smith C.H."/>
        </authorList>
    </citation>
    <scope>NUCLEOTIDE SEQUENCE</scope>
    <source>
        <strain evidence="7">CHS0354</strain>
    </source>
</reference>
<sequence>MVPIYAMNAWLALRFPEAAIYLDTLRECYEAYVIYNFMAYLLSYLNTAYPDLATHLEEKPQMKFICPLCCLPPWKMGSKFIMNCKHGVLQYTVVRPVTTIISLICELSGSEHYGDGDFNFKSAWSYLVIVNNISQVWAMYCLVLFYKATREELTPVKPVPKFLCVKFVVFFSFWQSVVIAILAKLKVIPEGGPWDFYQSISEIANGIQDFCICIEMFLAAAAHYFAFSHKPFIDPDADQAECCKSFASMWNVSDVKDDVVEHVKVIGTTVKKTVTAPLKGRFKGNHTEKTPLLQDTTNTSGRTFTPSAEKFITADVHVDSHDHKDPQFDTGSLSADWDSSSVDCVTSYQGRSTSMNNYFDGSSSVDTIVSELEEDHVQRHSEKKRLVSEQGMDRGSISEILEENVSQSPTKLNFSRPDESEDHSGVTNMEVKPHNAEVNVVQSMRSSEDGGQQAEIFHQSPTNDVIC</sequence>
<dbReference type="GO" id="GO:0016020">
    <property type="term" value="C:membrane"/>
    <property type="evidence" value="ECO:0007669"/>
    <property type="project" value="UniProtKB-SubCell"/>
</dbReference>
<evidence type="ECO:0000256" key="3">
    <source>
        <dbReference type="ARBA" id="ARBA00022989"/>
    </source>
</evidence>
<protein>
    <recommendedName>
        <fullName evidence="9">Transmembrane protein 184C</fullName>
    </recommendedName>
</protein>
<evidence type="ECO:0008006" key="9">
    <source>
        <dbReference type="Google" id="ProtNLM"/>
    </source>
</evidence>
<feature type="region of interest" description="Disordered" evidence="5">
    <location>
        <begin position="405"/>
        <end position="429"/>
    </location>
</feature>
<proteinExistence type="predicted"/>
<name>A0AAE0RN67_9BIVA</name>
<dbReference type="EMBL" id="JAEAOA010001595">
    <property type="protein sequence ID" value="KAK3576395.1"/>
    <property type="molecule type" value="Genomic_DNA"/>
</dbReference>
<dbReference type="PANTHER" id="PTHR23423">
    <property type="entry name" value="ORGANIC SOLUTE TRANSPORTER-RELATED"/>
    <property type="match status" value="1"/>
</dbReference>
<accession>A0AAE0RN67</accession>
<feature type="transmembrane region" description="Helical" evidence="6">
    <location>
        <begin position="167"/>
        <end position="187"/>
    </location>
</feature>
<keyword evidence="2 6" id="KW-0812">Transmembrane</keyword>
<comment type="subcellular location">
    <subcellularLocation>
        <location evidence="1">Membrane</location>
        <topology evidence="1">Multi-pass membrane protein</topology>
    </subcellularLocation>
</comment>
<keyword evidence="3 6" id="KW-1133">Transmembrane helix</keyword>
<dbReference type="SMART" id="SM01417">
    <property type="entry name" value="Solute_trans_a"/>
    <property type="match status" value="1"/>
</dbReference>
<evidence type="ECO:0000256" key="2">
    <source>
        <dbReference type="ARBA" id="ARBA00022692"/>
    </source>
</evidence>
<evidence type="ECO:0000256" key="6">
    <source>
        <dbReference type="SAM" id="Phobius"/>
    </source>
</evidence>
<evidence type="ECO:0000313" key="8">
    <source>
        <dbReference type="Proteomes" id="UP001195483"/>
    </source>
</evidence>
<evidence type="ECO:0000256" key="5">
    <source>
        <dbReference type="SAM" id="MobiDB-lite"/>
    </source>
</evidence>
<dbReference type="AlphaFoldDB" id="A0AAE0RN67"/>
<dbReference type="Pfam" id="PF03619">
    <property type="entry name" value="Solute_trans_a"/>
    <property type="match status" value="1"/>
</dbReference>
<evidence type="ECO:0000256" key="4">
    <source>
        <dbReference type="ARBA" id="ARBA00023136"/>
    </source>
</evidence>
<dbReference type="InterPro" id="IPR005178">
    <property type="entry name" value="Ostalpha/TMEM184C"/>
</dbReference>
<reference evidence="7" key="2">
    <citation type="journal article" date="2021" name="Genome Biol. Evol.">
        <title>Developing a high-quality reference genome for a parasitic bivalve with doubly uniparental inheritance (Bivalvia: Unionida).</title>
        <authorList>
            <person name="Smith C.H."/>
        </authorList>
    </citation>
    <scope>NUCLEOTIDE SEQUENCE</scope>
    <source>
        <strain evidence="7">CHS0354</strain>
        <tissue evidence="7">Mantle</tissue>
    </source>
</reference>
<feature type="transmembrane region" description="Helical" evidence="6">
    <location>
        <begin position="123"/>
        <end position="146"/>
    </location>
</feature>
<gene>
    <name evidence="7" type="ORF">CHS0354_026728</name>
</gene>
<organism evidence="7 8">
    <name type="scientific">Potamilus streckersoni</name>
    <dbReference type="NCBI Taxonomy" id="2493646"/>
    <lineage>
        <taxon>Eukaryota</taxon>
        <taxon>Metazoa</taxon>
        <taxon>Spiralia</taxon>
        <taxon>Lophotrochozoa</taxon>
        <taxon>Mollusca</taxon>
        <taxon>Bivalvia</taxon>
        <taxon>Autobranchia</taxon>
        <taxon>Heteroconchia</taxon>
        <taxon>Palaeoheterodonta</taxon>
        <taxon>Unionida</taxon>
        <taxon>Unionoidea</taxon>
        <taxon>Unionidae</taxon>
        <taxon>Ambleminae</taxon>
        <taxon>Lampsilini</taxon>
        <taxon>Potamilus</taxon>
    </lineage>
</organism>
<reference evidence="7" key="3">
    <citation type="submission" date="2023-05" db="EMBL/GenBank/DDBJ databases">
        <authorList>
            <person name="Smith C.H."/>
        </authorList>
    </citation>
    <scope>NUCLEOTIDE SEQUENCE</scope>
    <source>
        <strain evidence="7">CHS0354</strain>
        <tissue evidence="7">Mantle</tissue>
    </source>
</reference>
<evidence type="ECO:0000256" key="1">
    <source>
        <dbReference type="ARBA" id="ARBA00004141"/>
    </source>
</evidence>
<evidence type="ECO:0000313" key="7">
    <source>
        <dbReference type="EMBL" id="KAK3576395.1"/>
    </source>
</evidence>